<dbReference type="OrthoDB" id="6507184at2"/>
<organism evidence="1 2">
    <name type="scientific">Dickeya dadantii (strain 3937)</name>
    <name type="common">Erwinia chrysanthemi (strain 3937)</name>
    <dbReference type="NCBI Taxonomy" id="198628"/>
    <lineage>
        <taxon>Bacteria</taxon>
        <taxon>Pseudomonadati</taxon>
        <taxon>Pseudomonadota</taxon>
        <taxon>Gammaproteobacteria</taxon>
        <taxon>Enterobacterales</taxon>
        <taxon>Pectobacteriaceae</taxon>
        <taxon>Dickeya</taxon>
    </lineage>
</organism>
<accession>E0SHS2</accession>
<dbReference type="RefSeq" id="WP_013318456.1">
    <property type="nucleotide sequence ID" value="NC_014500.1"/>
</dbReference>
<reference evidence="1 2" key="1">
    <citation type="journal article" date="2011" name="J. Bacteriol.">
        <title>Genome sequence of the plant-pathogenic bacterium Dickeya dadantii 3937.</title>
        <authorList>
            <person name="Glasner J.D."/>
            <person name="Yang C.H."/>
            <person name="Reverchon S."/>
            <person name="Hugouvieux-Cotte-Pattat N."/>
            <person name="Condemine G."/>
            <person name="Bohin J.P."/>
            <person name="Van Gijsegem F."/>
            <person name="Yang S."/>
            <person name="Franza T."/>
            <person name="Expert D."/>
            <person name="Plunkett G. III"/>
            <person name="San Francisco M.J."/>
            <person name="Charkowski A.O."/>
            <person name="Py B."/>
            <person name="Bell K."/>
            <person name="Rauscher L."/>
            <person name="Rodriguez-Palenzuela P."/>
            <person name="Toussaint A."/>
            <person name="Holeva M.C."/>
            <person name="He S.Y."/>
            <person name="Douet V."/>
            <person name="Boccara M."/>
            <person name="Blanco C."/>
            <person name="Toth I."/>
            <person name="Anderson B.D."/>
            <person name="Biehl B.S."/>
            <person name="Mau B."/>
            <person name="Flynn S.M."/>
            <person name="Barras F."/>
            <person name="Lindeberg M."/>
            <person name="Birch P.R."/>
            <person name="Tsuyumu S."/>
            <person name="Shi X."/>
            <person name="Hibbing M."/>
            <person name="Yap M.N."/>
            <person name="Carpentier M."/>
            <person name="Dassa E."/>
            <person name="Umehara M."/>
            <person name="Kim J.F."/>
            <person name="Rusch M."/>
            <person name="Soni P."/>
            <person name="Mayhew G.F."/>
            <person name="Fouts D.E."/>
            <person name="Gill S.R."/>
            <person name="Blattner F.R."/>
            <person name="Keen N.T."/>
            <person name="Perna N.T."/>
        </authorList>
    </citation>
    <scope>NUCLEOTIDE SEQUENCE [LARGE SCALE GENOMIC DNA]</scope>
    <source>
        <strain evidence="1 2">3937</strain>
    </source>
</reference>
<dbReference type="eggNOG" id="ENOG5033D7Q">
    <property type="taxonomic scope" value="Bacteria"/>
</dbReference>
<dbReference type="Proteomes" id="UP000006859">
    <property type="component" value="Chromosome"/>
</dbReference>
<dbReference type="HOGENOM" id="CLU_128802_0_0_6"/>
<sequence>MSLFELRQRRTPAWLGILALVMIFLAPPISQSLRASHHVQISSPPHHPSSASLPMPEHHSHHVMASSTMPKGDMDEMGMGMGMGMGMDHAACGYCVLLSYLPLLTLSGLLYPVATAWSPRWQALRPVFSLFNDPRFLSPLPRAPPHG</sequence>
<name>E0SHS2_DICD3</name>
<protein>
    <submittedName>
        <fullName evidence="1">Putative multicopper oxidase</fullName>
    </submittedName>
</protein>
<evidence type="ECO:0000313" key="2">
    <source>
        <dbReference type="Proteomes" id="UP000006859"/>
    </source>
</evidence>
<dbReference type="KEGG" id="ddd:Dda3937_03565"/>
<dbReference type="Pfam" id="PF11162">
    <property type="entry name" value="DUF2946"/>
    <property type="match status" value="1"/>
</dbReference>
<dbReference type="EMBL" id="CP002038">
    <property type="protein sequence ID" value="ADM99015.1"/>
    <property type="molecule type" value="Genomic_DNA"/>
</dbReference>
<dbReference type="AlphaFoldDB" id="E0SHS2"/>
<proteinExistence type="predicted"/>
<keyword evidence="2" id="KW-1185">Reference proteome</keyword>
<dbReference type="InterPro" id="IPR021333">
    <property type="entry name" value="DUF2946"/>
</dbReference>
<gene>
    <name evidence="1" type="ordered locus">Dda3937_03565</name>
</gene>
<evidence type="ECO:0000313" key="1">
    <source>
        <dbReference type="EMBL" id="ADM99015.1"/>
    </source>
</evidence>